<dbReference type="EMBL" id="JAQIZT010000011">
    <property type="protein sequence ID" value="KAJ6979668.1"/>
    <property type="molecule type" value="Genomic_DNA"/>
</dbReference>
<evidence type="ECO:0000313" key="1">
    <source>
        <dbReference type="EMBL" id="KAJ6979668.1"/>
    </source>
</evidence>
<sequence length="30" mass="3697">MPWRRATLYRANDPNLHYDSLLRSKSKFYP</sequence>
<name>A0AAD6M623_9ROSI</name>
<reference evidence="1" key="1">
    <citation type="journal article" date="2023" name="Mol. Ecol. Resour.">
        <title>Chromosome-level genome assembly of a triploid poplar Populus alba 'Berolinensis'.</title>
        <authorList>
            <person name="Chen S."/>
            <person name="Yu Y."/>
            <person name="Wang X."/>
            <person name="Wang S."/>
            <person name="Zhang T."/>
            <person name="Zhou Y."/>
            <person name="He R."/>
            <person name="Meng N."/>
            <person name="Wang Y."/>
            <person name="Liu W."/>
            <person name="Liu Z."/>
            <person name="Liu J."/>
            <person name="Guo Q."/>
            <person name="Huang H."/>
            <person name="Sederoff R.R."/>
            <person name="Wang G."/>
            <person name="Qu G."/>
            <person name="Chen S."/>
        </authorList>
    </citation>
    <scope>NUCLEOTIDE SEQUENCE</scope>
    <source>
        <strain evidence="1">SC-2020</strain>
    </source>
</reference>
<organism evidence="1 2">
    <name type="scientific">Populus alba x Populus x berolinensis</name>
    <dbReference type="NCBI Taxonomy" id="444605"/>
    <lineage>
        <taxon>Eukaryota</taxon>
        <taxon>Viridiplantae</taxon>
        <taxon>Streptophyta</taxon>
        <taxon>Embryophyta</taxon>
        <taxon>Tracheophyta</taxon>
        <taxon>Spermatophyta</taxon>
        <taxon>Magnoliopsida</taxon>
        <taxon>eudicotyledons</taxon>
        <taxon>Gunneridae</taxon>
        <taxon>Pentapetalae</taxon>
        <taxon>rosids</taxon>
        <taxon>fabids</taxon>
        <taxon>Malpighiales</taxon>
        <taxon>Salicaceae</taxon>
        <taxon>Saliceae</taxon>
        <taxon>Populus</taxon>
    </lineage>
</organism>
<evidence type="ECO:0000313" key="2">
    <source>
        <dbReference type="Proteomes" id="UP001164929"/>
    </source>
</evidence>
<dbReference type="AlphaFoldDB" id="A0AAD6M623"/>
<keyword evidence="2" id="KW-1185">Reference proteome</keyword>
<comment type="caution">
    <text evidence="1">The sequence shown here is derived from an EMBL/GenBank/DDBJ whole genome shotgun (WGS) entry which is preliminary data.</text>
</comment>
<accession>A0AAD6M623</accession>
<gene>
    <name evidence="1" type="ORF">NC653_027730</name>
</gene>
<proteinExistence type="predicted"/>
<protein>
    <submittedName>
        <fullName evidence="1">Uncharacterized protein</fullName>
    </submittedName>
</protein>
<dbReference type="Proteomes" id="UP001164929">
    <property type="component" value="Chromosome 11"/>
</dbReference>